<dbReference type="EMBL" id="CP015780">
    <property type="protein sequence ID" value="APS99652.1"/>
    <property type="molecule type" value="Genomic_DNA"/>
</dbReference>
<keyword evidence="3" id="KW-0812">Transmembrane</keyword>
<protein>
    <recommendedName>
        <fullName evidence="6">Tetratricopeptide repeat domain protein</fullName>
    </recommendedName>
</protein>
<proteinExistence type="predicted"/>
<dbReference type="KEGG" id="bmay:A7X70_01610"/>
<dbReference type="NCBIfam" id="NF047371">
    <property type="entry name" value="FlcA_CTERM"/>
    <property type="match status" value="1"/>
</dbReference>
<organism evidence="4 5">
    <name type="scientific">Borreliella mayonii</name>
    <dbReference type="NCBI Taxonomy" id="1674146"/>
    <lineage>
        <taxon>Bacteria</taxon>
        <taxon>Pseudomonadati</taxon>
        <taxon>Spirochaetota</taxon>
        <taxon>Spirochaetia</taxon>
        <taxon>Spirochaetales</taxon>
        <taxon>Borreliaceae</taxon>
        <taxon>Borreliella</taxon>
    </lineage>
</organism>
<accession>A0AAC9PIU0</accession>
<dbReference type="SMART" id="SM00028">
    <property type="entry name" value="TPR"/>
    <property type="match status" value="5"/>
</dbReference>
<dbReference type="InterPro" id="IPR019734">
    <property type="entry name" value="TPR_rpt"/>
</dbReference>
<dbReference type="InterPro" id="IPR058123">
    <property type="entry name" value="FlcA_N"/>
</dbReference>
<evidence type="ECO:0000256" key="2">
    <source>
        <dbReference type="ARBA" id="ARBA00022803"/>
    </source>
</evidence>
<reference evidence="4 5" key="1">
    <citation type="journal article" date="2016" name="PLoS ONE">
        <title>Whole Genome Sequence and Comparative Genomics of the Novel Lyme Borreliosis Causing Pathogen, Borrelia mayonii.</title>
        <authorList>
            <person name="Kingry L.C."/>
            <person name="Batra D."/>
            <person name="Replogle A."/>
            <person name="Rowe L.A."/>
            <person name="Pritt B.S."/>
            <person name="Petersen J.M."/>
        </authorList>
    </citation>
    <scope>NUCLEOTIDE SEQUENCE [LARGE SCALE GENOMIC DNA]</scope>
    <source>
        <strain evidence="4 5">MN14-1420</strain>
    </source>
</reference>
<dbReference type="Pfam" id="PF13181">
    <property type="entry name" value="TPR_8"/>
    <property type="match status" value="1"/>
</dbReference>
<dbReference type="Gene3D" id="1.25.40.10">
    <property type="entry name" value="Tetratricopeptide repeat domain"/>
    <property type="match status" value="2"/>
</dbReference>
<dbReference type="SUPFAM" id="SSF48452">
    <property type="entry name" value="TPR-like"/>
    <property type="match status" value="2"/>
</dbReference>
<dbReference type="RefSeq" id="WP_075552022.1">
    <property type="nucleotide sequence ID" value="NZ_CP015780.1"/>
</dbReference>
<evidence type="ECO:0000256" key="3">
    <source>
        <dbReference type="SAM" id="Phobius"/>
    </source>
</evidence>
<feature type="transmembrane region" description="Helical" evidence="3">
    <location>
        <begin position="336"/>
        <end position="362"/>
    </location>
</feature>
<dbReference type="InterPro" id="IPR058109">
    <property type="entry name" value="FlcA_C"/>
</dbReference>
<keyword evidence="3" id="KW-0472">Membrane</keyword>
<keyword evidence="2" id="KW-0802">TPR repeat</keyword>
<sequence length="934" mass="107947">MPDIDKIKQFKREILDNLSNERLSKESFGVSMDVKLPEPGESIVPWISEDLDLEENDDELDLNFMLDALESEDKLSYSDIFNDNLPLSGSDLRVDMDSELSALNNDFDVSSSDSFENDIDKVLDDNSIDLEIASKLDFDNLINSSKLNSEELINNQSNNNFFEASNDSYVSEDDDFLQSNKSNEFDIGDAVNDKSQTDEQAEMFVGDSLNLSVNDDDFENVADDFKFLEYDRNENSKRFEFKVNYPLFLKHLNSYPRNLRIAIAEALTKENVSRFKLEALVDLVEKNTKRLKFIAKFVGDIVGRSIKLPAIYFKAEEFSKLQQKLSYRVSRALLPLIKIASLFVVLVLVSLYLIVDVVFFYVASESKYKEGIESIYANKRELAKAIFRDAYYIRPDDKWFVNYAKAFEDVRDFDSAEEKYEELFTIEPFSKDFISRRRKKFNKEGYIAYASMKINLGEHSEANSILDEVISYDLYDYDALVLKGDNYFKWAKTNSNYYKDSINSYTVVLSKYGQKKEILFKLFNAYIEANLDTESDNVNNFIKSNEILDIDEAVYTKYAKKLIDKYSSFVTYNQRANSLAINLNYLNGQTNLLNKEFSDFKRNDGRTIFKFDNNVNMNSEIEYILRKILDKNPNYDKALFESGRYSYYIGDFKKAEVYLLKALNSFRHKNLIEDAGDKILAYKILADIYEKSRDSLRASNIIGLALSDYSFYKKHNLIKGSKEISSIYEKQGDILRSLNDFKSAIASYKLAINEGVDYPDVYYKVGLLSYKENNYDDALKYLFKVESMAGFSSSNEVLNSIALTLYKIGDFLASRSYYLRVMQNLELEKANVLNFNPKENDYHKTLLLKEIETYNNLGVVEVMASFSSIRDTKLFNSGVSNLSESAKIFDILNRDEDMVKSVKKDLASLNLRNIFKNSFSKSNVLFYENLSEKL</sequence>
<evidence type="ECO:0000313" key="5">
    <source>
        <dbReference type="Proteomes" id="UP000185516"/>
    </source>
</evidence>
<dbReference type="InterPro" id="IPR011990">
    <property type="entry name" value="TPR-like_helical_dom_sf"/>
</dbReference>
<dbReference type="Proteomes" id="UP000185516">
    <property type="component" value="Chromosome"/>
</dbReference>
<dbReference type="AlphaFoldDB" id="A0AAC9PIU0"/>
<dbReference type="PANTHER" id="PTHR44858">
    <property type="entry name" value="TETRATRICOPEPTIDE REPEAT PROTEIN 6"/>
    <property type="match status" value="1"/>
</dbReference>
<dbReference type="InterPro" id="IPR050498">
    <property type="entry name" value="Ycf3"/>
</dbReference>
<dbReference type="NCBIfam" id="NF047372">
    <property type="entry name" value="FlcA_NTERM"/>
    <property type="match status" value="1"/>
</dbReference>
<keyword evidence="5" id="KW-1185">Reference proteome</keyword>
<evidence type="ECO:0000256" key="1">
    <source>
        <dbReference type="ARBA" id="ARBA00022737"/>
    </source>
</evidence>
<gene>
    <name evidence="4" type="ORF">Bmayo_01610</name>
</gene>
<keyword evidence="1" id="KW-0677">Repeat</keyword>
<evidence type="ECO:0008006" key="6">
    <source>
        <dbReference type="Google" id="ProtNLM"/>
    </source>
</evidence>
<dbReference type="PANTHER" id="PTHR44858:SF1">
    <property type="entry name" value="UDP-N-ACETYLGLUCOSAMINE--PEPTIDE N-ACETYLGLUCOSAMINYLTRANSFERASE SPINDLY-RELATED"/>
    <property type="match status" value="1"/>
</dbReference>
<keyword evidence="3" id="KW-1133">Transmembrane helix</keyword>
<evidence type="ECO:0000313" key="4">
    <source>
        <dbReference type="EMBL" id="APS99652.1"/>
    </source>
</evidence>
<name>A0AAC9PIU0_9SPIR</name>